<evidence type="ECO:0000259" key="2">
    <source>
        <dbReference type="Pfam" id="PF00149"/>
    </source>
</evidence>
<proteinExistence type="predicted"/>
<evidence type="ECO:0000313" key="4">
    <source>
        <dbReference type="Proteomes" id="UP000028525"/>
    </source>
</evidence>
<accession>A0A084JG61</accession>
<dbReference type="InterPro" id="IPR050535">
    <property type="entry name" value="DNA_Repair-Maintenance_Comp"/>
</dbReference>
<dbReference type="PANTHER" id="PTHR30337">
    <property type="entry name" value="COMPONENT OF ATP-DEPENDENT DSDNA EXONUCLEASE"/>
    <property type="match status" value="1"/>
</dbReference>
<dbReference type="AlphaFoldDB" id="A0A084JG61"/>
<dbReference type="RefSeq" id="WP_038283985.1">
    <property type="nucleotide sequence ID" value="NZ_JPME01000028.1"/>
</dbReference>
<dbReference type="Proteomes" id="UP000028525">
    <property type="component" value="Unassembled WGS sequence"/>
</dbReference>
<dbReference type="Pfam" id="PF00149">
    <property type="entry name" value="Metallophos"/>
    <property type="match status" value="1"/>
</dbReference>
<keyword evidence="4" id="KW-1185">Reference proteome</keyword>
<keyword evidence="1" id="KW-0378">Hydrolase</keyword>
<reference evidence="3 4" key="1">
    <citation type="submission" date="2014-07" db="EMBL/GenBank/DDBJ databases">
        <title>Draft genome of Clostridium celerecrescens 152B isolated from sediments associated with methane hydrate from Krishna Godavari basin.</title>
        <authorList>
            <person name="Honkalas V.S."/>
            <person name="Dabir A.P."/>
            <person name="Arora P."/>
            <person name="Dhakephalkar P.K."/>
        </authorList>
    </citation>
    <scope>NUCLEOTIDE SEQUENCE [LARGE SCALE GENOMIC DNA]</scope>
    <source>
        <strain evidence="3 4">152B</strain>
    </source>
</reference>
<comment type="caution">
    <text evidence="3">The sequence shown here is derived from an EMBL/GenBank/DDBJ whole genome shotgun (WGS) entry which is preliminary data.</text>
</comment>
<sequence length="356" mass="40461">MKFIHIADVHWGMSPDSDKPWSKERYQDIKDTFAKAVSQAKALEANCLFISGDLFHRQPLARDLKEVNFLFSTIPDVHVVIIAGNHDRIRSNSALLSFTWAPNVSYLMGGELESVYFKDINTEVYGFSYHSAEIPENRLDHLKVPNNGRIHVLLGHGGDANHIPFDKGAMSNLDFSYIAMGHIHRPEILLENRMAFAGSLEPLDKTESGQHGMMVGEINEVTRMVTSLKFIPLARLQYISLAVNVTTATTNTELAMKITQEIQNRGSENIFRFRIRGMRDPDISFDLEMLSTRFKIMEIIDESEPQYDFPTLFAEHPSDMIGFFIQALQKPEMSPVEKKALHYGINALLRTTDERS</sequence>
<dbReference type="GO" id="GO:0016787">
    <property type="term" value="F:hydrolase activity"/>
    <property type="evidence" value="ECO:0007669"/>
    <property type="project" value="UniProtKB-KW"/>
</dbReference>
<dbReference type="CDD" id="cd00840">
    <property type="entry name" value="MPP_Mre11_N"/>
    <property type="match status" value="1"/>
</dbReference>
<evidence type="ECO:0000313" key="3">
    <source>
        <dbReference type="EMBL" id="KEZ87945.1"/>
    </source>
</evidence>
<dbReference type="OrthoDB" id="9773856at2"/>
<dbReference type="EMBL" id="JPME01000028">
    <property type="protein sequence ID" value="KEZ87945.1"/>
    <property type="molecule type" value="Genomic_DNA"/>
</dbReference>
<dbReference type="Gene3D" id="3.60.21.10">
    <property type="match status" value="1"/>
</dbReference>
<dbReference type="InterPro" id="IPR004843">
    <property type="entry name" value="Calcineurin-like_PHP"/>
</dbReference>
<name>A0A084JG61_9FIRM</name>
<organism evidence="3 4">
    <name type="scientific">Lacrimispora celerecrescens</name>
    <dbReference type="NCBI Taxonomy" id="29354"/>
    <lineage>
        <taxon>Bacteria</taxon>
        <taxon>Bacillati</taxon>
        <taxon>Bacillota</taxon>
        <taxon>Clostridia</taxon>
        <taxon>Lachnospirales</taxon>
        <taxon>Lachnospiraceae</taxon>
        <taxon>Lacrimispora</taxon>
    </lineage>
</organism>
<dbReference type="STRING" id="29354.IO98_19960"/>
<protein>
    <submittedName>
        <fullName evidence="3">Metallophosphoesterase</fullName>
    </submittedName>
</protein>
<evidence type="ECO:0000256" key="1">
    <source>
        <dbReference type="ARBA" id="ARBA00022801"/>
    </source>
</evidence>
<dbReference type="SUPFAM" id="SSF56300">
    <property type="entry name" value="Metallo-dependent phosphatases"/>
    <property type="match status" value="1"/>
</dbReference>
<feature type="domain" description="Calcineurin-like phosphoesterase" evidence="2">
    <location>
        <begin position="1"/>
        <end position="186"/>
    </location>
</feature>
<dbReference type="InterPro" id="IPR029052">
    <property type="entry name" value="Metallo-depent_PP-like"/>
</dbReference>
<gene>
    <name evidence="3" type="ORF">IO98_19960</name>
</gene>
<dbReference type="InterPro" id="IPR041796">
    <property type="entry name" value="Mre11_N"/>
</dbReference>